<keyword evidence="1" id="KW-0812">Transmembrane</keyword>
<evidence type="ECO:0000313" key="2">
    <source>
        <dbReference type="EMBL" id="TQL76826.1"/>
    </source>
</evidence>
<comment type="caution">
    <text evidence="2">The sequence shown here is derived from an EMBL/GenBank/DDBJ whole genome shotgun (WGS) entry which is preliminary data.</text>
</comment>
<dbReference type="EMBL" id="VFOW01000001">
    <property type="protein sequence ID" value="TQL76826.1"/>
    <property type="molecule type" value="Genomic_DNA"/>
</dbReference>
<keyword evidence="1" id="KW-1133">Transmembrane helix</keyword>
<dbReference type="Proteomes" id="UP000317043">
    <property type="component" value="Unassembled WGS sequence"/>
</dbReference>
<dbReference type="AlphaFoldDB" id="A0A543AW66"/>
<reference evidence="2 3" key="1">
    <citation type="submission" date="2019-06" db="EMBL/GenBank/DDBJ databases">
        <title>Sequencing the genomes of 1000 actinobacteria strains.</title>
        <authorList>
            <person name="Klenk H.-P."/>
        </authorList>
    </citation>
    <scope>NUCLEOTIDE SEQUENCE [LARGE SCALE GENOMIC DNA]</scope>
    <source>
        <strain evidence="2 3">DSM 45928</strain>
    </source>
</reference>
<feature type="transmembrane region" description="Helical" evidence="1">
    <location>
        <begin position="52"/>
        <end position="75"/>
    </location>
</feature>
<proteinExistence type="predicted"/>
<feature type="transmembrane region" description="Helical" evidence="1">
    <location>
        <begin position="21"/>
        <end position="46"/>
    </location>
</feature>
<dbReference type="RefSeq" id="WP_142038820.1">
    <property type="nucleotide sequence ID" value="NZ_JBHTGS010000001.1"/>
</dbReference>
<sequence length="91" mass="9422">MKNHSINRSADHAARLEAVMVGVTSGVLTAFRVAVLGFAICGFGVLADISIWPGWMTLGVIAAIAAGVGVLATAVDTTVEIMDARRRAGVR</sequence>
<organism evidence="2 3">
    <name type="scientific">Stackebrandtia endophytica</name>
    <dbReference type="NCBI Taxonomy" id="1496996"/>
    <lineage>
        <taxon>Bacteria</taxon>
        <taxon>Bacillati</taxon>
        <taxon>Actinomycetota</taxon>
        <taxon>Actinomycetes</taxon>
        <taxon>Glycomycetales</taxon>
        <taxon>Glycomycetaceae</taxon>
        <taxon>Stackebrandtia</taxon>
    </lineage>
</organism>
<evidence type="ECO:0000313" key="3">
    <source>
        <dbReference type="Proteomes" id="UP000317043"/>
    </source>
</evidence>
<gene>
    <name evidence="2" type="ORF">FB566_2366</name>
</gene>
<evidence type="ECO:0000256" key="1">
    <source>
        <dbReference type="SAM" id="Phobius"/>
    </source>
</evidence>
<keyword evidence="3" id="KW-1185">Reference proteome</keyword>
<dbReference type="InParanoid" id="A0A543AW66"/>
<keyword evidence="1" id="KW-0472">Membrane</keyword>
<accession>A0A543AW66</accession>
<protein>
    <submittedName>
        <fullName evidence="2">Uncharacterized protein</fullName>
    </submittedName>
</protein>
<name>A0A543AW66_9ACTN</name>